<comment type="similarity">
    <text evidence="4">Belongs to the CitD family.</text>
</comment>
<feature type="modified residue" description="O-(phosphoribosyl dephospho-coenzyme A)serine" evidence="4">
    <location>
        <position position="17"/>
    </location>
</feature>
<evidence type="ECO:0000313" key="6">
    <source>
        <dbReference type="Proteomes" id="UP001549122"/>
    </source>
</evidence>
<protein>
    <recommendedName>
        <fullName evidence="4">Citrate lyase acyl carrier protein</fullName>
    </recommendedName>
    <alternativeName>
        <fullName evidence="4">Citrate lyase gamma chain</fullName>
    </alternativeName>
</protein>
<dbReference type="RefSeq" id="WP_354364449.1">
    <property type="nucleotide sequence ID" value="NZ_JBEPLO010000006.1"/>
</dbReference>
<evidence type="ECO:0000256" key="3">
    <source>
        <dbReference type="ARBA" id="ARBA00022553"/>
    </source>
</evidence>
<comment type="subcellular location">
    <subcellularLocation>
        <location evidence="1 4">Cytoplasm</location>
    </subcellularLocation>
</comment>
<dbReference type="NCBIfam" id="NF009726">
    <property type="entry name" value="PRK13253.1"/>
    <property type="match status" value="1"/>
</dbReference>
<evidence type="ECO:0000256" key="4">
    <source>
        <dbReference type="HAMAP-Rule" id="MF_00805"/>
    </source>
</evidence>
<evidence type="ECO:0000313" key="5">
    <source>
        <dbReference type="EMBL" id="MET3557605.1"/>
    </source>
</evidence>
<dbReference type="PIRSF" id="PIRSF002736">
    <property type="entry name" value="Citrt_lyas_gamma"/>
    <property type="match status" value="1"/>
</dbReference>
<comment type="caution">
    <text evidence="5">The sequence shown here is derived from an EMBL/GenBank/DDBJ whole genome shotgun (WGS) entry which is preliminary data.</text>
</comment>
<dbReference type="InterPro" id="IPR023439">
    <property type="entry name" value="Mal_deCO2ase/Cit_lyase_ACP"/>
</dbReference>
<accession>A0ABV2FGB8</accession>
<dbReference type="NCBIfam" id="TIGR01608">
    <property type="entry name" value="citD"/>
    <property type="match status" value="1"/>
</dbReference>
<proteinExistence type="inferred from homology"/>
<sequence length="106" mass="11664">MSRFEIKQQGVAGTLESSDVQILIDQNPDQGIELELTSSVEKQFGKQIRKVIGETLENLGVSQAKLVVKDQGALDCTIKARLIAAVHRASGQTGSIDWEEIEKWNV</sequence>
<dbReference type="Pfam" id="PF06857">
    <property type="entry name" value="ACP"/>
    <property type="match status" value="1"/>
</dbReference>
<gene>
    <name evidence="4" type="primary">citD</name>
    <name evidence="5" type="ORF">ABID29_000715</name>
</gene>
<dbReference type="InterPro" id="IPR006495">
    <property type="entry name" value="CitD"/>
</dbReference>
<dbReference type="Proteomes" id="UP001549122">
    <property type="component" value="Unassembled WGS sequence"/>
</dbReference>
<reference evidence="5 6" key="1">
    <citation type="submission" date="2024-06" db="EMBL/GenBank/DDBJ databases">
        <title>Genomic Encyclopedia of Type Strains, Phase IV (KMG-IV): sequencing the most valuable type-strain genomes for metagenomic binning, comparative biology and taxonomic classification.</title>
        <authorList>
            <person name="Goeker M."/>
        </authorList>
    </citation>
    <scope>NUCLEOTIDE SEQUENCE [LARGE SCALE GENOMIC DNA]</scope>
    <source>
        <strain evidence="5 6">DSM 28303</strain>
    </source>
</reference>
<organism evidence="5 6">
    <name type="scientific">Streptococcus rupicaprae</name>
    <dbReference type="NCBI Taxonomy" id="759619"/>
    <lineage>
        <taxon>Bacteria</taxon>
        <taxon>Bacillati</taxon>
        <taxon>Bacillota</taxon>
        <taxon>Bacilli</taxon>
        <taxon>Lactobacillales</taxon>
        <taxon>Streptococcaceae</taxon>
        <taxon>Streptococcus</taxon>
    </lineage>
</organism>
<dbReference type="HAMAP" id="MF_00805">
    <property type="entry name" value="CitD"/>
    <property type="match status" value="1"/>
</dbReference>
<comment type="subunit">
    <text evidence="4">Oligomer with a subunit composition of (alpha,beta,gamma)6.</text>
</comment>
<dbReference type="EMBL" id="JBEPLO010000006">
    <property type="protein sequence ID" value="MET3557605.1"/>
    <property type="molecule type" value="Genomic_DNA"/>
</dbReference>
<keyword evidence="5" id="KW-0456">Lyase</keyword>
<keyword evidence="2 4" id="KW-0963">Cytoplasm</keyword>
<evidence type="ECO:0000256" key="2">
    <source>
        <dbReference type="ARBA" id="ARBA00022490"/>
    </source>
</evidence>
<dbReference type="GO" id="GO:0016829">
    <property type="term" value="F:lyase activity"/>
    <property type="evidence" value="ECO:0007669"/>
    <property type="project" value="UniProtKB-KW"/>
</dbReference>
<comment type="function">
    <text evidence="4">Covalent carrier of the coenzyme of citrate lyase.</text>
</comment>
<keyword evidence="6" id="KW-1185">Reference proteome</keyword>
<keyword evidence="3 4" id="KW-0597">Phosphoprotein</keyword>
<evidence type="ECO:0000256" key="1">
    <source>
        <dbReference type="ARBA" id="ARBA00004496"/>
    </source>
</evidence>
<name>A0ABV2FGB8_9STRE</name>